<dbReference type="EMBL" id="JAUSUA010000002">
    <property type="protein sequence ID" value="MDQ0206767.1"/>
    <property type="molecule type" value="Genomic_DNA"/>
</dbReference>
<keyword evidence="1" id="KW-1005">Bacterial flagellum biogenesis</keyword>
<evidence type="ECO:0000313" key="2">
    <source>
        <dbReference type="EMBL" id="MDQ0206767.1"/>
    </source>
</evidence>
<keyword evidence="2" id="KW-0282">Flagellum</keyword>
<keyword evidence="2" id="KW-0969">Cilium</keyword>
<sequence length="163" mass="18505">MGIQQLHSSLAELISLHKQLNEFAEEKKDHLMKQNIKGLETVVRNESKVIHRLQIVEAMRVKTVSELFNSNIVPLEQKTVSALIDQLEGEEKSLLTDAYEELVKLVQELKIKNEQNQLFIEDALQFVQVSLDVMAPSAEDFQYTAQHGETGKDVGRSLFDSKA</sequence>
<protein>
    <submittedName>
        <fullName evidence="2">Flagellar biosynthesis/type III secretory pathway chaperone</fullName>
    </submittedName>
</protein>
<gene>
    <name evidence="2" type="ORF">J2S05_001566</name>
</gene>
<evidence type="ECO:0000313" key="3">
    <source>
        <dbReference type="Proteomes" id="UP001225034"/>
    </source>
</evidence>
<keyword evidence="3" id="KW-1185">Reference proteome</keyword>
<reference evidence="2 3" key="1">
    <citation type="submission" date="2023-07" db="EMBL/GenBank/DDBJ databases">
        <title>Genomic Encyclopedia of Type Strains, Phase IV (KMG-IV): sequencing the most valuable type-strain genomes for metagenomic binning, comparative biology and taxonomic classification.</title>
        <authorList>
            <person name="Goeker M."/>
        </authorList>
    </citation>
    <scope>NUCLEOTIDE SEQUENCE [LARGE SCALE GENOMIC DNA]</scope>
    <source>
        <strain evidence="2 3">DSM 19154</strain>
    </source>
</reference>
<proteinExistence type="predicted"/>
<dbReference type="RefSeq" id="WP_306981535.1">
    <property type="nucleotide sequence ID" value="NZ_JAUSUA010000002.1"/>
</dbReference>
<dbReference type="Gene3D" id="1.20.58.300">
    <property type="entry name" value="FlgN-like"/>
    <property type="match status" value="1"/>
</dbReference>
<evidence type="ECO:0000256" key="1">
    <source>
        <dbReference type="ARBA" id="ARBA00022795"/>
    </source>
</evidence>
<dbReference type="Proteomes" id="UP001225034">
    <property type="component" value="Unassembled WGS sequence"/>
</dbReference>
<name>A0ABT9YFY4_9BACI</name>
<accession>A0ABT9YFY4</accession>
<dbReference type="Pfam" id="PF05130">
    <property type="entry name" value="FlgN"/>
    <property type="match status" value="1"/>
</dbReference>
<dbReference type="InterPro" id="IPR036679">
    <property type="entry name" value="FlgN-like_sf"/>
</dbReference>
<dbReference type="SUPFAM" id="SSF140566">
    <property type="entry name" value="FlgN-like"/>
    <property type="match status" value="1"/>
</dbReference>
<comment type="caution">
    <text evidence="2">The sequence shown here is derived from an EMBL/GenBank/DDBJ whole genome shotgun (WGS) entry which is preliminary data.</text>
</comment>
<organism evidence="2 3">
    <name type="scientific">Alkalicoccobacillus murimartini</name>
    <dbReference type="NCBI Taxonomy" id="171685"/>
    <lineage>
        <taxon>Bacteria</taxon>
        <taxon>Bacillati</taxon>
        <taxon>Bacillota</taxon>
        <taxon>Bacilli</taxon>
        <taxon>Bacillales</taxon>
        <taxon>Bacillaceae</taxon>
        <taxon>Alkalicoccobacillus</taxon>
    </lineage>
</organism>
<keyword evidence="2" id="KW-0966">Cell projection</keyword>
<dbReference type="InterPro" id="IPR007809">
    <property type="entry name" value="FlgN-like"/>
</dbReference>